<organism evidence="7 8">
    <name type="scientific">Auritidibacter ignavus</name>
    <dbReference type="NCBI Taxonomy" id="678932"/>
    <lineage>
        <taxon>Bacteria</taxon>
        <taxon>Bacillati</taxon>
        <taxon>Actinomycetota</taxon>
        <taxon>Actinomycetes</taxon>
        <taxon>Micrococcales</taxon>
        <taxon>Micrococcaceae</taxon>
        <taxon>Auritidibacter</taxon>
    </lineage>
</organism>
<evidence type="ECO:0000259" key="6">
    <source>
        <dbReference type="Pfam" id="PF01957"/>
    </source>
</evidence>
<feature type="transmembrane region" description="Helical" evidence="5">
    <location>
        <begin position="12"/>
        <end position="36"/>
    </location>
</feature>
<dbReference type="Gene3D" id="2.40.50.140">
    <property type="entry name" value="Nucleic acid-binding proteins"/>
    <property type="match status" value="1"/>
</dbReference>
<name>A0AAJ6AMU8_9MICC</name>
<sequence>MFDWLSDNTWVLWLVVAAGSVLVELMMLDLIFLMLAGGALGALIASLFGIPFAAEIGVFAAVAAVLLFALRPVAMRHLSLPGSHPHDDSIEAYPGRNAAVTSEVSEHAGFVKLDGEIWSARTTSPMPLAVDQEVVIERVDGAILWVRPQR</sequence>
<evidence type="ECO:0000256" key="2">
    <source>
        <dbReference type="ARBA" id="ARBA00022692"/>
    </source>
</evidence>
<dbReference type="GO" id="GO:0005886">
    <property type="term" value="C:plasma membrane"/>
    <property type="evidence" value="ECO:0007669"/>
    <property type="project" value="TreeGrafter"/>
</dbReference>
<dbReference type="EMBL" id="CP122566">
    <property type="protein sequence ID" value="WGH93728.1"/>
    <property type="molecule type" value="Genomic_DNA"/>
</dbReference>
<proteinExistence type="predicted"/>
<evidence type="ECO:0000313" key="7">
    <source>
        <dbReference type="EMBL" id="WGH93728.1"/>
    </source>
</evidence>
<dbReference type="SUPFAM" id="SSF141322">
    <property type="entry name" value="NfeD domain-like"/>
    <property type="match status" value="1"/>
</dbReference>
<evidence type="ECO:0000256" key="4">
    <source>
        <dbReference type="ARBA" id="ARBA00023136"/>
    </source>
</evidence>
<evidence type="ECO:0000256" key="1">
    <source>
        <dbReference type="ARBA" id="ARBA00004141"/>
    </source>
</evidence>
<dbReference type="Pfam" id="PF01957">
    <property type="entry name" value="NfeD"/>
    <property type="match status" value="1"/>
</dbReference>
<dbReference type="InterPro" id="IPR002810">
    <property type="entry name" value="NfeD-like_C"/>
</dbReference>
<dbReference type="Proteomes" id="UP001224674">
    <property type="component" value="Chromosome"/>
</dbReference>
<accession>A0AAJ6AMU8</accession>
<protein>
    <submittedName>
        <fullName evidence="7">NfeD family protein</fullName>
    </submittedName>
</protein>
<dbReference type="PANTHER" id="PTHR33507:SF3">
    <property type="entry name" value="INNER MEMBRANE PROTEIN YBBJ"/>
    <property type="match status" value="1"/>
</dbReference>
<keyword evidence="4 5" id="KW-0472">Membrane</keyword>
<dbReference type="AlphaFoldDB" id="A0AAJ6AMU8"/>
<keyword evidence="8" id="KW-1185">Reference proteome</keyword>
<dbReference type="PANTHER" id="PTHR33507">
    <property type="entry name" value="INNER MEMBRANE PROTEIN YBBJ"/>
    <property type="match status" value="1"/>
</dbReference>
<feature type="transmembrane region" description="Helical" evidence="5">
    <location>
        <begin position="42"/>
        <end position="70"/>
    </location>
</feature>
<feature type="domain" description="NfeD-like C-terminal" evidence="6">
    <location>
        <begin position="91"/>
        <end position="148"/>
    </location>
</feature>
<comment type="subcellular location">
    <subcellularLocation>
        <location evidence="1">Membrane</location>
        <topology evidence="1">Multi-pass membrane protein</topology>
    </subcellularLocation>
</comment>
<dbReference type="InterPro" id="IPR052165">
    <property type="entry name" value="Membrane_assoc_protease"/>
</dbReference>
<dbReference type="RefSeq" id="WP_110098354.1">
    <property type="nucleotide sequence ID" value="NZ_CP122561.1"/>
</dbReference>
<dbReference type="InterPro" id="IPR012340">
    <property type="entry name" value="NA-bd_OB-fold"/>
</dbReference>
<keyword evidence="2 5" id="KW-0812">Transmembrane</keyword>
<gene>
    <name evidence="7" type="ORF">QDX21_02720</name>
</gene>
<evidence type="ECO:0000256" key="5">
    <source>
        <dbReference type="SAM" id="Phobius"/>
    </source>
</evidence>
<dbReference type="GeneID" id="83694966"/>
<evidence type="ECO:0000256" key="3">
    <source>
        <dbReference type="ARBA" id="ARBA00022989"/>
    </source>
</evidence>
<reference evidence="7 8" key="1">
    <citation type="submission" date="2023-03" db="EMBL/GenBank/DDBJ databases">
        <title>Complete genome sequences of several Auritidibacter ignavus strains isolated from ear infections.</title>
        <authorList>
            <person name="Baehr T."/>
            <person name="Baumhoegger A.M."/>
        </authorList>
    </citation>
    <scope>NUCLEOTIDE SEQUENCE [LARGE SCALE GENOMIC DNA]</scope>
    <source>
        <strain evidence="7 8">BABAE-6</strain>
    </source>
</reference>
<keyword evidence="3 5" id="KW-1133">Transmembrane helix</keyword>
<evidence type="ECO:0000313" key="8">
    <source>
        <dbReference type="Proteomes" id="UP001224674"/>
    </source>
</evidence>